<keyword evidence="1 3" id="KW-0240">DNA-directed RNA polymerase</keyword>
<gene>
    <name evidence="3" type="ORF">TM35_000054580</name>
</gene>
<dbReference type="RefSeq" id="XP_028885928.1">
    <property type="nucleotide sequence ID" value="XM_029023113.1"/>
</dbReference>
<dbReference type="Gene3D" id="3.90.940.10">
    <property type="match status" value="1"/>
</dbReference>
<keyword evidence="2" id="KW-0804">Transcription</keyword>
<dbReference type="VEuPathDB" id="TriTrypDB:TM35_000054580"/>
<dbReference type="PROSITE" id="PS01111">
    <property type="entry name" value="RNA_POL_K_14KD"/>
    <property type="match status" value="1"/>
</dbReference>
<dbReference type="GO" id="GO:0003677">
    <property type="term" value="F:DNA binding"/>
    <property type="evidence" value="ECO:0007669"/>
    <property type="project" value="InterPro"/>
</dbReference>
<dbReference type="InterPro" id="IPR006110">
    <property type="entry name" value="Pol_omega/Rpo6/RPB6"/>
</dbReference>
<evidence type="ECO:0000313" key="4">
    <source>
        <dbReference type="Proteomes" id="UP000192257"/>
    </source>
</evidence>
<comment type="caution">
    <text evidence="3">The sequence shown here is derived from an EMBL/GenBank/DDBJ whole genome shotgun (WGS) entry which is preliminary data.</text>
</comment>
<dbReference type="Pfam" id="PF01192">
    <property type="entry name" value="RNA_pol_Rpb6"/>
    <property type="match status" value="1"/>
</dbReference>
<dbReference type="OrthoDB" id="259769at2759"/>
<dbReference type="InterPro" id="IPR020708">
    <property type="entry name" value="DNA-dir_RNA_polK_14-18kDa_CS"/>
</dbReference>
<dbReference type="GO" id="GO:0006366">
    <property type="term" value="P:transcription by RNA polymerase II"/>
    <property type="evidence" value="ECO:0007669"/>
    <property type="project" value="TreeGrafter"/>
</dbReference>
<dbReference type="PANTHER" id="PTHR47227">
    <property type="entry name" value="DNA-DIRECTED RNA POLYMERASE SUBUNIT K"/>
    <property type="match status" value="1"/>
</dbReference>
<proteinExistence type="predicted"/>
<dbReference type="InterPro" id="IPR006111">
    <property type="entry name" value="Rpo6/Rpb6"/>
</dbReference>
<dbReference type="EMBL" id="NBCO01000005">
    <property type="protein sequence ID" value="ORC91862.1"/>
    <property type="molecule type" value="Genomic_DNA"/>
</dbReference>
<dbReference type="AlphaFoldDB" id="A0A1X0P4L0"/>
<dbReference type="SUPFAM" id="SSF63562">
    <property type="entry name" value="RPB6/omega subunit-like"/>
    <property type="match status" value="1"/>
</dbReference>
<evidence type="ECO:0000313" key="3">
    <source>
        <dbReference type="EMBL" id="ORC91862.1"/>
    </source>
</evidence>
<dbReference type="PANTHER" id="PTHR47227:SF3">
    <property type="entry name" value="RNA POLYMERASE SUBUNIT, PUTATIVE-RELATED"/>
    <property type="match status" value="1"/>
</dbReference>
<protein>
    <submittedName>
        <fullName evidence="3">Putative DNA-directed RNA polymerase subunit</fullName>
    </submittedName>
</protein>
<dbReference type="PIRSF" id="PIRSF000778">
    <property type="entry name" value="RpoK/RPB6"/>
    <property type="match status" value="1"/>
</dbReference>
<name>A0A1X0P4L0_9TRYP</name>
<dbReference type="InterPro" id="IPR036161">
    <property type="entry name" value="RPB6/omega-like_sf"/>
</dbReference>
<dbReference type="STRING" id="67003.A0A1X0P4L0"/>
<dbReference type="GO" id="GO:0005666">
    <property type="term" value="C:RNA polymerase III complex"/>
    <property type="evidence" value="ECO:0007669"/>
    <property type="project" value="TreeGrafter"/>
</dbReference>
<dbReference type="GO" id="GO:0006360">
    <property type="term" value="P:transcription by RNA polymerase I"/>
    <property type="evidence" value="ECO:0007669"/>
    <property type="project" value="TreeGrafter"/>
</dbReference>
<dbReference type="Proteomes" id="UP000192257">
    <property type="component" value="Unassembled WGS sequence"/>
</dbReference>
<evidence type="ECO:0000256" key="2">
    <source>
        <dbReference type="ARBA" id="ARBA00023163"/>
    </source>
</evidence>
<evidence type="ECO:0000256" key="1">
    <source>
        <dbReference type="ARBA" id="ARBA00022478"/>
    </source>
</evidence>
<organism evidence="3 4">
    <name type="scientific">Trypanosoma theileri</name>
    <dbReference type="NCBI Taxonomy" id="67003"/>
    <lineage>
        <taxon>Eukaryota</taxon>
        <taxon>Discoba</taxon>
        <taxon>Euglenozoa</taxon>
        <taxon>Kinetoplastea</taxon>
        <taxon>Metakinetoplastina</taxon>
        <taxon>Trypanosomatida</taxon>
        <taxon>Trypanosomatidae</taxon>
        <taxon>Trypanosoma</taxon>
    </lineage>
</organism>
<reference evidence="3 4" key="1">
    <citation type="submission" date="2017-03" db="EMBL/GenBank/DDBJ databases">
        <title>An alternative strategy for trypanosome survival in the mammalian bloodstream revealed through genome and transcriptome analysis of the ubiquitous bovine parasite Trypanosoma (Megatrypanum) theileri.</title>
        <authorList>
            <person name="Kelly S."/>
            <person name="Ivens A."/>
            <person name="Mott A."/>
            <person name="O'Neill E."/>
            <person name="Emms D."/>
            <person name="Macleod O."/>
            <person name="Voorheis P."/>
            <person name="Matthews J."/>
            <person name="Matthews K."/>
            <person name="Carrington M."/>
        </authorList>
    </citation>
    <scope>NUCLEOTIDE SEQUENCE [LARGE SCALE GENOMIC DNA]</scope>
    <source>
        <strain evidence="3">Edinburgh</strain>
    </source>
</reference>
<keyword evidence="4" id="KW-1185">Reference proteome</keyword>
<dbReference type="GeneID" id="39982893"/>
<dbReference type="GO" id="GO:0005665">
    <property type="term" value="C:RNA polymerase II, core complex"/>
    <property type="evidence" value="ECO:0007669"/>
    <property type="project" value="TreeGrafter"/>
</dbReference>
<sequence length="132" mass="14940">MIHSEIVGEEEDELTSVATCSRITPVEERRSSVYLTKYEVARIVGERARQIVNGTSMFLHNRSNAGERSALELAERCTDPHSSLVDPVFIAKNDLLQGRIPMIVRRTWPDGRSEYIPVSELLVDKAMLDLQK</sequence>
<dbReference type="GO" id="GO:0005736">
    <property type="term" value="C:RNA polymerase I complex"/>
    <property type="evidence" value="ECO:0007669"/>
    <property type="project" value="TreeGrafter"/>
</dbReference>
<accession>A0A1X0P4L0</accession>
<dbReference type="GO" id="GO:0003899">
    <property type="term" value="F:DNA-directed RNA polymerase activity"/>
    <property type="evidence" value="ECO:0007669"/>
    <property type="project" value="InterPro"/>
</dbReference>
<dbReference type="GO" id="GO:0042797">
    <property type="term" value="P:tRNA transcription by RNA polymerase III"/>
    <property type="evidence" value="ECO:0007669"/>
    <property type="project" value="TreeGrafter"/>
</dbReference>